<protein>
    <submittedName>
        <fullName evidence="1">Uncharacterized protein</fullName>
    </submittedName>
</protein>
<reference evidence="1" key="1">
    <citation type="submission" date="2022-07" db="EMBL/GenBank/DDBJ databases">
        <title>Genome Sequence of Phlebia brevispora.</title>
        <authorList>
            <person name="Buettner E."/>
        </authorList>
    </citation>
    <scope>NUCLEOTIDE SEQUENCE</scope>
    <source>
        <strain evidence="1">MPL23</strain>
    </source>
</reference>
<keyword evidence="2" id="KW-1185">Reference proteome</keyword>
<comment type="caution">
    <text evidence="1">The sequence shown here is derived from an EMBL/GenBank/DDBJ whole genome shotgun (WGS) entry which is preliminary data.</text>
</comment>
<evidence type="ECO:0000313" key="2">
    <source>
        <dbReference type="Proteomes" id="UP001148662"/>
    </source>
</evidence>
<dbReference type="EMBL" id="JANHOG010000550">
    <property type="protein sequence ID" value="KAJ3553343.1"/>
    <property type="molecule type" value="Genomic_DNA"/>
</dbReference>
<name>A0ACC1T504_9APHY</name>
<accession>A0ACC1T504</accession>
<sequence length="327" mass="37247">MPRVLMSMVSLPLSQYYAQNYLNVVSVAIVYYDHLITLNDEQRYVWQRRGYAGSWLFYFHRYFTLALYYVDRYFFTMEICPALIEFIVTSNMFLRVYALYGRDRRVLALGVLMYTVTIALCVWGFTGHDSIIVVDFGCHIVLSTGNKLAAAWEALLVLDVLIFVLTVCRTYTVVRARSEGLLTSLFKDGTTYYVILTCVNMANVLTFYVSNDQAFLPDYAYSNLRTAASSRIERMSIARRRQVSFISLDPCFVSVINNKASISTTMLSRMMLNLHKSASRDMTLSTKVETSATTLGFLAMRIVDSVEGEELQDHSEDATGLVDTDSQ</sequence>
<gene>
    <name evidence="1" type="ORF">NM688_g3663</name>
</gene>
<evidence type="ECO:0000313" key="1">
    <source>
        <dbReference type="EMBL" id="KAJ3553343.1"/>
    </source>
</evidence>
<dbReference type="Proteomes" id="UP001148662">
    <property type="component" value="Unassembled WGS sequence"/>
</dbReference>
<proteinExistence type="predicted"/>
<organism evidence="1 2">
    <name type="scientific">Phlebia brevispora</name>
    <dbReference type="NCBI Taxonomy" id="194682"/>
    <lineage>
        <taxon>Eukaryota</taxon>
        <taxon>Fungi</taxon>
        <taxon>Dikarya</taxon>
        <taxon>Basidiomycota</taxon>
        <taxon>Agaricomycotina</taxon>
        <taxon>Agaricomycetes</taxon>
        <taxon>Polyporales</taxon>
        <taxon>Meruliaceae</taxon>
        <taxon>Phlebia</taxon>
    </lineage>
</organism>